<dbReference type="Proteomes" id="UP000590740">
    <property type="component" value="Unassembled WGS sequence"/>
</dbReference>
<evidence type="ECO:0000256" key="4">
    <source>
        <dbReference type="SAM" id="MobiDB-lite"/>
    </source>
</evidence>
<accession>A0A7W7Y8K0</accession>
<feature type="compositionally biased region" description="Basic and acidic residues" evidence="4">
    <location>
        <begin position="234"/>
        <end position="252"/>
    </location>
</feature>
<dbReference type="AlphaFoldDB" id="A0A7W7Y8K0"/>
<dbReference type="Pfam" id="PF24517">
    <property type="entry name" value="CBM96"/>
    <property type="match status" value="1"/>
</dbReference>
<dbReference type="GO" id="GO:0016989">
    <property type="term" value="F:sigma factor antagonist activity"/>
    <property type="evidence" value="ECO:0007669"/>
    <property type="project" value="TreeGrafter"/>
</dbReference>
<comment type="caution">
    <text evidence="7">The sequence shown here is derived from an EMBL/GenBank/DDBJ whole genome shotgun (WGS) entry which is preliminary data.</text>
</comment>
<feature type="domain" description="Carbohydrate-binding module family 96" evidence="6">
    <location>
        <begin position="292"/>
        <end position="395"/>
    </location>
</feature>
<dbReference type="InterPro" id="IPR055372">
    <property type="entry name" value="CBM96"/>
</dbReference>
<dbReference type="NCBIfam" id="NF033679">
    <property type="entry name" value="DNRLRE_dom"/>
    <property type="match status" value="1"/>
</dbReference>
<dbReference type="InterPro" id="IPR012373">
    <property type="entry name" value="Ferrdict_sens_TM"/>
</dbReference>
<sequence length="485" mass="53155">MKPADEFRLMELCERYADEKLSAAEVTALEAELRADAEARAFFAKALHQRAELCFDDSWHAAMSATPAPDAGHAEPARPAPLRTPWWRYGITAAAAACVTFALVWLPGLRDGTVATLVRAQQCQWAGSSLPTVEGARLKPGMLDLMEGLAVIRFDSGAELVLEAPATVEVMDGMNCKLRRGTLVAEVPPQAKGFSIDTKDAKVIDWGTKFGLSAGEDGKYLVQVMEGLVEVDDKSGAQSKKLEKGQRVDHGWSQKQMHPSAGDDDDAEPSRWQPSIVMDAGDGWRAITTAFGRGKDSYIQSSDKAPHDFGTHPFFRVKHSRDTKPDLNRKGYIAFDLSQFSGRQIEDAELVLTIEPSELGFASFVPDSTFAVYGVLDESQDAWEESGLTWQQAPAHDPLQPERNLPLAAKVKLLGKFEIAQGINRGTRKLRGKDLADFLSADTNQIATLIICRETNETQDSGLVHAFATKENGTRSAPMLRVKLR</sequence>
<evidence type="ECO:0000256" key="2">
    <source>
        <dbReference type="ARBA" id="ARBA00022525"/>
    </source>
</evidence>
<dbReference type="InterPro" id="IPR006860">
    <property type="entry name" value="FecR"/>
</dbReference>
<dbReference type="PANTHER" id="PTHR30273:SF2">
    <property type="entry name" value="PROTEIN FECR"/>
    <property type="match status" value="1"/>
</dbReference>
<protein>
    <submittedName>
        <fullName evidence="7">Ferric-dicitrate binding protein FerR (Iron transport regulator)</fullName>
    </submittedName>
</protein>
<name>A0A7W7Y8K0_9BACT</name>
<evidence type="ECO:0000256" key="3">
    <source>
        <dbReference type="ARBA" id="ARBA00022729"/>
    </source>
</evidence>
<dbReference type="RefSeq" id="WP_184338320.1">
    <property type="nucleotide sequence ID" value="NZ_JACHIG010000001.1"/>
</dbReference>
<organism evidence="7 8">
    <name type="scientific">Prosthecobacter vanneervenii</name>
    <dbReference type="NCBI Taxonomy" id="48466"/>
    <lineage>
        <taxon>Bacteria</taxon>
        <taxon>Pseudomonadati</taxon>
        <taxon>Verrucomicrobiota</taxon>
        <taxon>Verrucomicrobiia</taxon>
        <taxon>Verrucomicrobiales</taxon>
        <taxon>Verrucomicrobiaceae</taxon>
        <taxon>Prosthecobacter</taxon>
    </lineage>
</organism>
<comment type="subcellular location">
    <subcellularLocation>
        <location evidence="1">Secreted</location>
    </subcellularLocation>
</comment>
<feature type="domain" description="FecR protein" evidence="5">
    <location>
        <begin position="174"/>
        <end position="230"/>
    </location>
</feature>
<evidence type="ECO:0000259" key="5">
    <source>
        <dbReference type="Pfam" id="PF04773"/>
    </source>
</evidence>
<keyword evidence="8" id="KW-1185">Reference proteome</keyword>
<dbReference type="PANTHER" id="PTHR30273">
    <property type="entry name" value="PERIPLASMIC SIGNAL SENSOR AND SIGMA FACTOR ACTIVATOR FECR-RELATED"/>
    <property type="match status" value="1"/>
</dbReference>
<evidence type="ECO:0000259" key="6">
    <source>
        <dbReference type="Pfam" id="PF24517"/>
    </source>
</evidence>
<dbReference type="Gene3D" id="2.60.120.1440">
    <property type="match status" value="1"/>
</dbReference>
<keyword evidence="3" id="KW-0732">Signal</keyword>
<feature type="region of interest" description="Disordered" evidence="4">
    <location>
        <begin position="234"/>
        <end position="273"/>
    </location>
</feature>
<dbReference type="Pfam" id="PF04773">
    <property type="entry name" value="FecR"/>
    <property type="match status" value="1"/>
</dbReference>
<reference evidence="7 8" key="1">
    <citation type="submission" date="2020-08" db="EMBL/GenBank/DDBJ databases">
        <title>Genomic Encyclopedia of Type Strains, Phase IV (KMG-IV): sequencing the most valuable type-strain genomes for metagenomic binning, comparative biology and taxonomic classification.</title>
        <authorList>
            <person name="Goeker M."/>
        </authorList>
    </citation>
    <scope>NUCLEOTIDE SEQUENCE [LARGE SCALE GENOMIC DNA]</scope>
    <source>
        <strain evidence="7 8">DSM 12252</strain>
    </source>
</reference>
<dbReference type="GO" id="GO:0005576">
    <property type="term" value="C:extracellular region"/>
    <property type="evidence" value="ECO:0007669"/>
    <property type="project" value="UniProtKB-SubCell"/>
</dbReference>
<gene>
    <name evidence="7" type="ORF">HNQ65_000946</name>
</gene>
<proteinExistence type="predicted"/>
<dbReference type="EMBL" id="JACHIG010000001">
    <property type="protein sequence ID" value="MBB5031392.1"/>
    <property type="molecule type" value="Genomic_DNA"/>
</dbReference>
<evidence type="ECO:0000256" key="1">
    <source>
        <dbReference type="ARBA" id="ARBA00004613"/>
    </source>
</evidence>
<evidence type="ECO:0000313" key="8">
    <source>
        <dbReference type="Proteomes" id="UP000590740"/>
    </source>
</evidence>
<keyword evidence="2" id="KW-0964">Secreted</keyword>
<evidence type="ECO:0000313" key="7">
    <source>
        <dbReference type="EMBL" id="MBB5031392.1"/>
    </source>
</evidence>